<evidence type="ECO:0000313" key="4">
    <source>
        <dbReference type="Proteomes" id="UP000504611"/>
    </source>
</evidence>
<dbReference type="AlphaFoldDB" id="A0A6I9N1N1"/>
<dbReference type="InterPro" id="IPR050630">
    <property type="entry name" value="WD_repeat_EMAP"/>
</dbReference>
<proteinExistence type="predicted"/>
<dbReference type="Proteomes" id="UP000504611">
    <property type="component" value="Unplaced"/>
</dbReference>
<keyword evidence="4" id="KW-1185">Reference proteome</keyword>
<dbReference type="PANTHER" id="PTHR13720">
    <property type="entry name" value="WD-40 REPEAT PROTEIN"/>
    <property type="match status" value="1"/>
</dbReference>
<dbReference type="Gene3D" id="2.130.10.10">
    <property type="entry name" value="YVTN repeat-like/Quinoprotein amine dehydrogenase"/>
    <property type="match status" value="1"/>
</dbReference>
<evidence type="ECO:0000259" key="3">
    <source>
        <dbReference type="Pfam" id="PF23409"/>
    </source>
</evidence>
<dbReference type="InterPro" id="IPR015943">
    <property type="entry name" value="WD40/YVTN_repeat-like_dom_sf"/>
</dbReference>
<dbReference type="RefSeq" id="XP_010767895.1">
    <property type="nucleotide sequence ID" value="XM_010769593.1"/>
</dbReference>
<organism evidence="4 5">
    <name type="scientific">Notothenia coriiceps</name>
    <name type="common">black rockcod</name>
    <dbReference type="NCBI Taxonomy" id="8208"/>
    <lineage>
        <taxon>Eukaryota</taxon>
        <taxon>Metazoa</taxon>
        <taxon>Chordata</taxon>
        <taxon>Craniata</taxon>
        <taxon>Vertebrata</taxon>
        <taxon>Euteleostomi</taxon>
        <taxon>Actinopterygii</taxon>
        <taxon>Neopterygii</taxon>
        <taxon>Teleostei</taxon>
        <taxon>Neoteleostei</taxon>
        <taxon>Acanthomorphata</taxon>
        <taxon>Eupercaria</taxon>
        <taxon>Perciformes</taxon>
        <taxon>Notothenioidei</taxon>
        <taxon>Nototheniidae</taxon>
        <taxon>Notothenia</taxon>
    </lineage>
</organism>
<keyword evidence="2" id="KW-0677">Repeat</keyword>
<dbReference type="GeneID" id="104944119"/>
<keyword evidence="1" id="KW-0853">WD repeat</keyword>
<protein>
    <submittedName>
        <fullName evidence="5">Echinoderm microtubule-associated protein-like 6</fullName>
    </submittedName>
</protein>
<dbReference type="OrthoDB" id="8842494at2759"/>
<accession>A0A6I9N1N1</accession>
<feature type="domain" description="EML-like first beta-propeller" evidence="3">
    <location>
        <begin position="40"/>
        <end position="143"/>
    </location>
</feature>
<name>A0A6I9N1N1_9TELE</name>
<dbReference type="SUPFAM" id="SSF117289">
    <property type="entry name" value="Nucleoporin domain"/>
    <property type="match status" value="1"/>
</dbReference>
<dbReference type="PANTHER" id="PTHR13720:SF52">
    <property type="entry name" value="ECHINODERM MICROTUBULE-ASSOCIATED PROTEIN-LIKE 6"/>
    <property type="match status" value="1"/>
</dbReference>
<evidence type="ECO:0000256" key="2">
    <source>
        <dbReference type="ARBA" id="ARBA00022737"/>
    </source>
</evidence>
<dbReference type="GO" id="GO:0008017">
    <property type="term" value="F:microtubule binding"/>
    <property type="evidence" value="ECO:0007669"/>
    <property type="project" value="TreeGrafter"/>
</dbReference>
<dbReference type="KEGG" id="ncc:104944119"/>
<dbReference type="Pfam" id="PF23409">
    <property type="entry name" value="Beta-prop_EML"/>
    <property type="match status" value="1"/>
</dbReference>
<evidence type="ECO:0000313" key="5">
    <source>
        <dbReference type="RefSeq" id="XP_010767895.1"/>
    </source>
</evidence>
<gene>
    <name evidence="5" type="primary">LOC104944119</name>
</gene>
<dbReference type="InterPro" id="IPR055439">
    <property type="entry name" value="Beta-prop_EML_1st"/>
</dbReference>
<dbReference type="GO" id="GO:0005874">
    <property type="term" value="C:microtubule"/>
    <property type="evidence" value="ECO:0007669"/>
    <property type="project" value="UniProtKB-KW"/>
</dbReference>
<reference evidence="5" key="1">
    <citation type="submission" date="2025-08" db="UniProtKB">
        <authorList>
            <consortium name="RefSeq"/>
        </authorList>
    </citation>
    <scope>IDENTIFICATION</scope>
    <source>
        <tissue evidence="5">Muscle</tissue>
    </source>
</reference>
<evidence type="ECO:0000256" key="1">
    <source>
        <dbReference type="ARBA" id="ARBA00022574"/>
    </source>
</evidence>
<sequence>MEGFGAEVDLSVISIAVEVQVEVAEYLTEGQDVNDEEEGAKGHKEKTFVVRSNPFRMDKLVTVGIKHIKFWQHSGGGLTFKRGIFGNLGKQETMMSACYGRSEDLVFSGATNGDVYIWRDTTLIKTIKAHDGPVFAMCSLDKVRLKYEYNCQYFESKDSD</sequence>